<comment type="similarity">
    <text evidence="2">Belongs to the VirD4/TraG family.</text>
</comment>
<dbReference type="NCBIfam" id="NF045973">
    <property type="entry name" value="conju_CD1115"/>
    <property type="match status" value="1"/>
</dbReference>
<evidence type="ECO:0000256" key="1">
    <source>
        <dbReference type="ARBA" id="ARBA00004651"/>
    </source>
</evidence>
<keyword evidence="3" id="KW-1003">Cell membrane</keyword>
<organism evidence="9 10">
    <name type="scientific">Fructilactobacillus cliffordii</name>
    <dbReference type="NCBI Taxonomy" id="2940299"/>
    <lineage>
        <taxon>Bacteria</taxon>
        <taxon>Bacillati</taxon>
        <taxon>Bacillota</taxon>
        <taxon>Bacilli</taxon>
        <taxon>Lactobacillales</taxon>
        <taxon>Lactobacillaceae</taxon>
        <taxon>Fructilactobacillus</taxon>
    </lineage>
</organism>
<sequence>MFGKSLGKGKNRRTQAQGPWWSQSKKLLIRLLLITILVAITLVGYMTQVNYELFKYLRNLKLTSLLDPESKVNHNPVTLYDIFNLKGFWIFNDLGYSGSIMIFWIVFVSIGLSAVWYRIFRSYITYNSYEYGNESFENNSLVVKQYTNIPDRNKSFPGYGGIPVLHKNKFWGKLMQIYTYILAPKIKQSNENLDKVPGIPGINIQKRVQYSFQKIKFLGKYMIDQATNNTLIYGITRSGKGETFVFPLIDILSRAMKKVSIFVNDPKGELARSSYFTLIRRGYKVVIIDLSNMYKSASYNPLQVIIDYARKGYTDQVQMEVNKISTSIYQTKQSGNSDPFWANSSSNLLNALILAQIDLARRNNDWSKVTFFNVYQMLTQMAGKEVVVDSDERITDDVQNGTKKSMLTHYFNLMAQAPHDPYRQMAMDAFSQSSFAGSETQGSIFSSMMEGIKIYQQQDVAKLTSKNTVDFKESAFPRRFSLKLMDTLQLKTANVTFRDASGHLIESRKQDIDNLGYLNYALKAKLPRNFEITINVENHVYVFTGSIVRKQKVFGNPFKADVKVARQNIRILKNKKLKFIETKSTDNNYSDVQLKYSEQPVAVFFVTPPNNDAYNQIVSFAIDQSFNQMYEMATQNGGKCFRRVHYVLDEFGNLPTVNSMNTKISIGLGQEILFDIVVQNDEQLSDKYDDKVANTIKANCSNTLYILSNDDKTTELISKKLGKTTVMTRNHSITPDLNIGRDTLNTNQTAQDIMSSVELQHLMVGQQVLLRANTRQSIYGNKIRNNPIFANGLKYEMPSRWQFLQDTFDTSTIMSDIPLKCIHSKMSLKDNAYNYFNNGMNVSDNTELDKMNNLAGLSNSSTKISSSEKEIIKQVINEDDIRNAQEIENTYVDPLFTDEEISDESFLNKQLPKILNISKKQSSEGEEINEFLNSKTAIERINFIKNHNDQDFWNIFGITRENLDLD</sequence>
<dbReference type="GO" id="GO:0005886">
    <property type="term" value="C:plasma membrane"/>
    <property type="evidence" value="ECO:0007669"/>
    <property type="project" value="UniProtKB-SubCell"/>
</dbReference>
<gene>
    <name evidence="9" type="ORF">M3M40_07180</name>
</gene>
<feature type="transmembrane region" description="Helical" evidence="7">
    <location>
        <begin position="94"/>
        <end position="117"/>
    </location>
</feature>
<evidence type="ECO:0000313" key="9">
    <source>
        <dbReference type="EMBL" id="USS89999.1"/>
    </source>
</evidence>
<dbReference type="Proteomes" id="UP001055911">
    <property type="component" value="Plasmid p1unnamed"/>
</dbReference>
<reference evidence="9" key="1">
    <citation type="submission" date="2022-05" db="EMBL/GenBank/DDBJ databases">
        <authorList>
            <person name="Oliphant S.A."/>
            <person name="Watson-Haigh N.S."/>
            <person name="Sumby K.M."/>
            <person name="Gardner J.M."/>
            <person name="Jiranek V."/>
        </authorList>
    </citation>
    <scope>NUCLEOTIDE SEQUENCE</scope>
    <source>
        <strain evidence="9">KI4_B1</strain>
        <plasmid evidence="9">p1unnamed</plasmid>
    </source>
</reference>
<accession>A0A9Q8ZUT3</accession>
<dbReference type="SUPFAM" id="SSF52540">
    <property type="entry name" value="P-loop containing nucleoside triphosphate hydrolases"/>
    <property type="match status" value="1"/>
</dbReference>
<evidence type="ECO:0000259" key="8">
    <source>
        <dbReference type="Pfam" id="PF12696"/>
    </source>
</evidence>
<evidence type="ECO:0000256" key="2">
    <source>
        <dbReference type="ARBA" id="ARBA00008806"/>
    </source>
</evidence>
<dbReference type="InterPro" id="IPR027417">
    <property type="entry name" value="P-loop_NTPase"/>
</dbReference>
<dbReference type="EMBL" id="CP097120">
    <property type="protein sequence ID" value="USS89999.1"/>
    <property type="molecule type" value="Genomic_DNA"/>
</dbReference>
<comment type="subcellular location">
    <subcellularLocation>
        <location evidence="1">Cell membrane</location>
        <topology evidence="1">Multi-pass membrane protein</topology>
    </subcellularLocation>
</comment>
<evidence type="ECO:0000256" key="5">
    <source>
        <dbReference type="ARBA" id="ARBA00022989"/>
    </source>
</evidence>
<name>A0A9Q8ZUT3_9LACO</name>
<dbReference type="CDD" id="cd01127">
    <property type="entry name" value="TrwB_TraG_TraD_VirD4"/>
    <property type="match status" value="2"/>
</dbReference>
<keyword evidence="9" id="KW-0614">Plasmid</keyword>
<proteinExistence type="inferred from homology"/>
<dbReference type="Pfam" id="PF12696">
    <property type="entry name" value="TraG-D_C"/>
    <property type="match status" value="1"/>
</dbReference>
<protein>
    <submittedName>
        <fullName evidence="9">Type IV secretory system conjugative DNA transfer family protein</fullName>
    </submittedName>
</protein>
<evidence type="ECO:0000256" key="4">
    <source>
        <dbReference type="ARBA" id="ARBA00022692"/>
    </source>
</evidence>
<dbReference type="Gene3D" id="3.40.50.300">
    <property type="entry name" value="P-loop containing nucleotide triphosphate hydrolases"/>
    <property type="match status" value="1"/>
</dbReference>
<geneLocation type="plasmid" evidence="9 10">
    <name>p1unnamed</name>
</geneLocation>
<feature type="transmembrane region" description="Helical" evidence="7">
    <location>
        <begin position="27"/>
        <end position="47"/>
    </location>
</feature>
<dbReference type="RefSeq" id="WP_252767545.1">
    <property type="nucleotide sequence ID" value="NZ_CP097120.1"/>
</dbReference>
<evidence type="ECO:0000256" key="3">
    <source>
        <dbReference type="ARBA" id="ARBA00022475"/>
    </source>
</evidence>
<dbReference type="AlphaFoldDB" id="A0A9Q8ZUT3"/>
<keyword evidence="5 7" id="KW-1133">Transmembrane helix</keyword>
<evidence type="ECO:0000256" key="7">
    <source>
        <dbReference type="SAM" id="Phobius"/>
    </source>
</evidence>
<keyword evidence="6 7" id="KW-0472">Membrane</keyword>
<feature type="domain" description="TraD/TraG TraM recognition site" evidence="8">
    <location>
        <begin position="643"/>
        <end position="762"/>
    </location>
</feature>
<dbReference type="PANTHER" id="PTHR37937:SF1">
    <property type="entry name" value="CONJUGATIVE TRANSFER: DNA TRANSPORT"/>
    <property type="match status" value="1"/>
</dbReference>
<evidence type="ECO:0000256" key="6">
    <source>
        <dbReference type="ARBA" id="ARBA00023136"/>
    </source>
</evidence>
<dbReference type="InterPro" id="IPR051539">
    <property type="entry name" value="T4SS-coupling_protein"/>
</dbReference>
<keyword evidence="10" id="KW-1185">Reference proteome</keyword>
<dbReference type="InterPro" id="IPR032689">
    <property type="entry name" value="TraG-D_C"/>
</dbReference>
<dbReference type="PANTHER" id="PTHR37937">
    <property type="entry name" value="CONJUGATIVE TRANSFER: DNA TRANSPORT"/>
    <property type="match status" value="1"/>
</dbReference>
<evidence type="ECO:0000313" key="10">
    <source>
        <dbReference type="Proteomes" id="UP001055911"/>
    </source>
</evidence>
<dbReference type="InterPro" id="IPR003688">
    <property type="entry name" value="TraG/VirD4"/>
</dbReference>
<keyword evidence="4 7" id="KW-0812">Transmembrane</keyword>
<dbReference type="Pfam" id="PF02534">
    <property type="entry name" value="T4SS-DNA_transf"/>
    <property type="match status" value="1"/>
</dbReference>